<dbReference type="KEGG" id="masz:C9I28_02985"/>
<keyword evidence="1" id="KW-0862">Zinc</keyword>
<dbReference type="OrthoDB" id="7821105at2"/>
<evidence type="ECO:0000313" key="3">
    <source>
        <dbReference type="EMBL" id="AVR94799.1"/>
    </source>
</evidence>
<dbReference type="RefSeq" id="WP_107140150.1">
    <property type="nucleotide sequence ID" value="NZ_CP028324.1"/>
</dbReference>
<name>A0A2R4C5B3_9BURK</name>
<keyword evidence="1" id="KW-0863">Zinc-finger</keyword>
<dbReference type="Proteomes" id="UP000240505">
    <property type="component" value="Chromosome"/>
</dbReference>
<reference evidence="3 4" key="1">
    <citation type="submission" date="2018-03" db="EMBL/GenBank/DDBJ databases">
        <title>Massilia armeniaca sp. nov., isolated from desert soil.</title>
        <authorList>
            <person name="Huang H."/>
            <person name="Ren M."/>
        </authorList>
    </citation>
    <scope>NUCLEOTIDE SEQUENCE [LARGE SCALE GENOMIC DNA]</scope>
    <source>
        <strain evidence="3 4">ZMN-3</strain>
    </source>
</reference>
<gene>
    <name evidence="3" type="ORF">C9I28_02985</name>
</gene>
<keyword evidence="4" id="KW-1185">Reference proteome</keyword>
<proteinExistence type="predicted"/>
<dbReference type="GO" id="GO:0008270">
    <property type="term" value="F:zinc ion binding"/>
    <property type="evidence" value="ECO:0007669"/>
    <property type="project" value="UniProtKB-KW"/>
</dbReference>
<dbReference type="AlphaFoldDB" id="A0A2R4C5B3"/>
<evidence type="ECO:0000256" key="1">
    <source>
        <dbReference type="PROSITE-ProRule" id="PRU00325"/>
    </source>
</evidence>
<dbReference type="PROSITE" id="PS50966">
    <property type="entry name" value="ZF_SWIM"/>
    <property type="match status" value="1"/>
</dbReference>
<dbReference type="EMBL" id="CP028324">
    <property type="protein sequence ID" value="AVR94799.1"/>
    <property type="molecule type" value="Genomic_DNA"/>
</dbReference>
<protein>
    <recommendedName>
        <fullName evidence="2">SWIM-type domain-containing protein</fullName>
    </recommendedName>
</protein>
<organism evidence="3 4">
    <name type="scientific">Pseudoduganella armeniaca</name>
    <dbReference type="NCBI Taxonomy" id="2072590"/>
    <lineage>
        <taxon>Bacteria</taxon>
        <taxon>Pseudomonadati</taxon>
        <taxon>Pseudomonadota</taxon>
        <taxon>Betaproteobacteria</taxon>
        <taxon>Burkholderiales</taxon>
        <taxon>Oxalobacteraceae</taxon>
        <taxon>Telluria group</taxon>
        <taxon>Pseudoduganella</taxon>
    </lineage>
</organism>
<keyword evidence="1" id="KW-0479">Metal-binding</keyword>
<dbReference type="InterPro" id="IPR007527">
    <property type="entry name" value="Znf_SWIM"/>
</dbReference>
<evidence type="ECO:0000313" key="4">
    <source>
        <dbReference type="Proteomes" id="UP000240505"/>
    </source>
</evidence>
<evidence type="ECO:0000259" key="2">
    <source>
        <dbReference type="PROSITE" id="PS50966"/>
    </source>
</evidence>
<accession>A0A2R4C5B3</accession>
<sequence>MRFDYRYYGSTTVDNSASSTDLRFAPDVLRPPTHFVADINQRLPFREAMSALHDVVVADQRYQAPDKTAYKQWLAENEERMLADYMARAADLRARQAPLMQELKDVRARKGAVLKPFFAAQRKYFDYLYQHNRELWYVLDPVITVHPDRIFFECFSRDESSYAALSCSHDVFDRIGEFACGTTNIDYSEALYGEFQKIRDYKSTRLAIDPGGFQVSTADDPAFVEQKIDVPETWVRGFLQVSSAMNLPARTFELHPMDLHNFCLLLRRRKERTGPRSLRFILRPGEPVRVVFEPWNEEIVCRRSIYPGNVAEEIRIWGRRRLLLLERLIPVTRSLTVHLMGSGMPSFWIANLPDMQFTLGLSGWTANDWSQSANFDLLAPRGDVDHDSKARVFAALSRRWLATADQLAVDTGLSRIVVERALAVYTQAGRVIYDLAQRVYRLRELTREPLPLDELRFASTLESEAWTLFALHAITLQRCEAQAEGGLRLTGVARSGDRKYDVALRLDADLRIADGSCQCNHFTQNRLRQGPCAHMLALRLAQGDRHEPGQAA</sequence>
<feature type="domain" description="SWIM-type" evidence="2">
    <location>
        <begin position="500"/>
        <end position="543"/>
    </location>
</feature>